<dbReference type="EMBL" id="QKZL01000031">
    <property type="protein sequence ID" value="PZX11402.1"/>
    <property type="molecule type" value="Genomic_DNA"/>
</dbReference>
<dbReference type="GO" id="GO:0009279">
    <property type="term" value="C:cell outer membrane"/>
    <property type="evidence" value="ECO:0007669"/>
    <property type="project" value="UniProtKB-SubCell"/>
</dbReference>
<name>A0A2W7NJD0_9RHOB</name>
<organism evidence="7 8">
    <name type="scientific">Palleronia aestuarii</name>
    <dbReference type="NCBI Taxonomy" id="568105"/>
    <lineage>
        <taxon>Bacteria</taxon>
        <taxon>Pseudomonadati</taxon>
        <taxon>Pseudomonadota</taxon>
        <taxon>Alphaproteobacteria</taxon>
        <taxon>Rhodobacterales</taxon>
        <taxon>Roseobacteraceae</taxon>
        <taxon>Palleronia</taxon>
    </lineage>
</organism>
<accession>A0A2W7NJD0</accession>
<evidence type="ECO:0000259" key="6">
    <source>
        <dbReference type="Pfam" id="PF05433"/>
    </source>
</evidence>
<comment type="similarity">
    <text evidence="2">Belongs to the rickettsiale 17 kDa surface antigen family.</text>
</comment>
<comment type="caution">
    <text evidence="7">The sequence shown here is derived from an EMBL/GenBank/DDBJ whole genome shotgun (WGS) entry which is preliminary data.</text>
</comment>
<dbReference type="Pfam" id="PF05433">
    <property type="entry name" value="Rick_17kDa_Anti"/>
    <property type="match status" value="1"/>
</dbReference>
<evidence type="ECO:0000256" key="2">
    <source>
        <dbReference type="ARBA" id="ARBA00008681"/>
    </source>
</evidence>
<evidence type="ECO:0000313" key="8">
    <source>
        <dbReference type="Proteomes" id="UP000248916"/>
    </source>
</evidence>
<feature type="domain" description="Glycine zipper 2TM" evidence="6">
    <location>
        <begin position="24"/>
        <end position="64"/>
    </location>
</feature>
<evidence type="ECO:0000313" key="7">
    <source>
        <dbReference type="EMBL" id="PZX11402.1"/>
    </source>
</evidence>
<keyword evidence="5" id="KW-0732">Signal</keyword>
<evidence type="ECO:0000256" key="5">
    <source>
        <dbReference type="SAM" id="SignalP"/>
    </source>
</evidence>
<feature type="chain" id="PRO_5016127030" description="17 kDa surface antigen" evidence="5">
    <location>
        <begin position="25"/>
        <end position="86"/>
    </location>
</feature>
<sequence length="86" mass="8455">MKKALFVLPLVLFGAACQTSPNQSALTGAAAGAALGAAVSGDDDRVAGALIGGATGAAAGNYIGQSRQSGQCVYSDNYGRQYTAPC</sequence>
<feature type="signal peptide" evidence="5">
    <location>
        <begin position="1"/>
        <end position="24"/>
    </location>
</feature>
<protein>
    <recommendedName>
        <fullName evidence="3">17 kDa surface antigen</fullName>
    </recommendedName>
</protein>
<dbReference type="AlphaFoldDB" id="A0A2W7NJD0"/>
<gene>
    <name evidence="7" type="ORF">LX81_03907</name>
</gene>
<comment type="subcellular location">
    <subcellularLocation>
        <location evidence="1">Cell outer membrane</location>
        <topology evidence="1">Lipid-anchor</topology>
    </subcellularLocation>
</comment>
<dbReference type="Proteomes" id="UP000248916">
    <property type="component" value="Unassembled WGS sequence"/>
</dbReference>
<evidence type="ECO:0000256" key="4">
    <source>
        <dbReference type="ARBA" id="ARBA00023288"/>
    </source>
</evidence>
<keyword evidence="4" id="KW-0449">Lipoprotein</keyword>
<keyword evidence="8" id="KW-1185">Reference proteome</keyword>
<evidence type="ECO:0000256" key="3">
    <source>
        <dbReference type="ARBA" id="ARBA00015281"/>
    </source>
</evidence>
<dbReference type="PROSITE" id="PS51257">
    <property type="entry name" value="PROKAR_LIPOPROTEIN"/>
    <property type="match status" value="1"/>
</dbReference>
<dbReference type="InterPro" id="IPR008816">
    <property type="entry name" value="Gly_zipper_2TM_dom"/>
</dbReference>
<proteinExistence type="inferred from homology"/>
<reference evidence="7 8" key="1">
    <citation type="submission" date="2018-06" db="EMBL/GenBank/DDBJ databases">
        <title>Genomic Encyclopedia of Archaeal and Bacterial Type Strains, Phase II (KMG-II): from individual species to whole genera.</title>
        <authorList>
            <person name="Goeker M."/>
        </authorList>
    </citation>
    <scope>NUCLEOTIDE SEQUENCE [LARGE SCALE GENOMIC DNA]</scope>
    <source>
        <strain evidence="7 8">DSM 22009</strain>
    </source>
</reference>
<dbReference type="RefSeq" id="WP_111538910.1">
    <property type="nucleotide sequence ID" value="NZ_QKZL01000031.1"/>
</dbReference>
<evidence type="ECO:0000256" key="1">
    <source>
        <dbReference type="ARBA" id="ARBA00004459"/>
    </source>
</evidence>